<gene>
    <name evidence="2" type="ORF">Sradi_6562800</name>
</gene>
<reference evidence="2" key="1">
    <citation type="submission" date="2020-06" db="EMBL/GenBank/DDBJ databases">
        <authorList>
            <person name="Li T."/>
            <person name="Hu X."/>
            <person name="Zhang T."/>
            <person name="Song X."/>
            <person name="Zhang H."/>
            <person name="Dai N."/>
            <person name="Sheng W."/>
            <person name="Hou X."/>
            <person name="Wei L."/>
        </authorList>
    </citation>
    <scope>NUCLEOTIDE SEQUENCE</scope>
    <source>
        <strain evidence="2">G02</strain>
        <tissue evidence="2">Leaf</tissue>
    </source>
</reference>
<feature type="domain" description="Reverse transcriptase Ty1/copia-type" evidence="1">
    <location>
        <begin position="30"/>
        <end position="73"/>
    </location>
</feature>
<dbReference type="Pfam" id="PF07727">
    <property type="entry name" value="RVT_2"/>
    <property type="match status" value="1"/>
</dbReference>
<dbReference type="InterPro" id="IPR013103">
    <property type="entry name" value="RVT_2"/>
</dbReference>
<evidence type="ECO:0000259" key="1">
    <source>
        <dbReference type="Pfam" id="PF07727"/>
    </source>
</evidence>
<protein>
    <submittedName>
        <fullName evidence="2">Retrovirus-related Pol polyprotein from transposon TNT 1-94</fullName>
    </submittedName>
</protein>
<name>A0AAW2JWI9_SESRA</name>
<organism evidence="2">
    <name type="scientific">Sesamum radiatum</name>
    <name type="common">Black benniseed</name>
    <dbReference type="NCBI Taxonomy" id="300843"/>
    <lineage>
        <taxon>Eukaryota</taxon>
        <taxon>Viridiplantae</taxon>
        <taxon>Streptophyta</taxon>
        <taxon>Embryophyta</taxon>
        <taxon>Tracheophyta</taxon>
        <taxon>Spermatophyta</taxon>
        <taxon>Magnoliopsida</taxon>
        <taxon>eudicotyledons</taxon>
        <taxon>Gunneridae</taxon>
        <taxon>Pentapetalae</taxon>
        <taxon>asterids</taxon>
        <taxon>lamiids</taxon>
        <taxon>Lamiales</taxon>
        <taxon>Pedaliaceae</taxon>
        <taxon>Sesamum</taxon>
    </lineage>
</organism>
<dbReference type="EMBL" id="JACGWJ010000031">
    <property type="protein sequence ID" value="KAL0299030.1"/>
    <property type="molecule type" value="Genomic_DNA"/>
</dbReference>
<dbReference type="AlphaFoldDB" id="A0AAW2JWI9"/>
<sequence length="146" mass="16106">MQEPQSYLQARGKKEWEKAMTDELAALEKNETWSVVDLPKGKKSIGCKWVYKVKLEPDGSVERYKARLVAKGSTEAGLRAPISKGDRTSHTAAFTCLQLSQLCLIAMPIGPLIPRRSVTGILYLSGTALVSCINQRRKLGPSSERS</sequence>
<evidence type="ECO:0000313" key="2">
    <source>
        <dbReference type="EMBL" id="KAL0299030.1"/>
    </source>
</evidence>
<accession>A0AAW2JWI9</accession>
<proteinExistence type="predicted"/>
<comment type="caution">
    <text evidence="2">The sequence shown here is derived from an EMBL/GenBank/DDBJ whole genome shotgun (WGS) entry which is preliminary data.</text>
</comment>
<reference evidence="2" key="2">
    <citation type="journal article" date="2024" name="Plant">
        <title>Genomic evolution and insights into agronomic trait innovations of Sesamum species.</title>
        <authorList>
            <person name="Miao H."/>
            <person name="Wang L."/>
            <person name="Qu L."/>
            <person name="Liu H."/>
            <person name="Sun Y."/>
            <person name="Le M."/>
            <person name="Wang Q."/>
            <person name="Wei S."/>
            <person name="Zheng Y."/>
            <person name="Lin W."/>
            <person name="Duan Y."/>
            <person name="Cao H."/>
            <person name="Xiong S."/>
            <person name="Wang X."/>
            <person name="Wei L."/>
            <person name="Li C."/>
            <person name="Ma Q."/>
            <person name="Ju M."/>
            <person name="Zhao R."/>
            <person name="Li G."/>
            <person name="Mu C."/>
            <person name="Tian Q."/>
            <person name="Mei H."/>
            <person name="Zhang T."/>
            <person name="Gao T."/>
            <person name="Zhang H."/>
        </authorList>
    </citation>
    <scope>NUCLEOTIDE SEQUENCE</scope>
    <source>
        <strain evidence="2">G02</strain>
    </source>
</reference>